<dbReference type="InterPro" id="IPR011009">
    <property type="entry name" value="Kinase-like_dom_sf"/>
</dbReference>
<dbReference type="Proteomes" id="UP000774617">
    <property type="component" value="Unassembled WGS sequence"/>
</dbReference>
<evidence type="ECO:0000256" key="2">
    <source>
        <dbReference type="SAM" id="MobiDB-lite"/>
    </source>
</evidence>
<dbReference type="InterPro" id="IPR017441">
    <property type="entry name" value="Protein_kinase_ATP_BS"/>
</dbReference>
<proteinExistence type="predicted"/>
<accession>A0ABQ8GWC6</accession>
<evidence type="ECO:0000256" key="1">
    <source>
        <dbReference type="PROSITE-ProRule" id="PRU10141"/>
    </source>
</evidence>
<feature type="compositionally biased region" description="Basic and acidic residues" evidence="2">
    <location>
        <begin position="958"/>
        <end position="980"/>
    </location>
</feature>
<feature type="domain" description="Protein kinase" evidence="3">
    <location>
        <begin position="152"/>
        <end position="607"/>
    </location>
</feature>
<evidence type="ECO:0000313" key="4">
    <source>
        <dbReference type="EMBL" id="KAH7065552.1"/>
    </source>
</evidence>
<feature type="binding site" evidence="1">
    <location>
        <position position="186"/>
    </location>
    <ligand>
        <name>ATP</name>
        <dbReference type="ChEBI" id="CHEBI:30616"/>
    </ligand>
</feature>
<name>A0ABQ8GWC6_9PEZI</name>
<sequence>MPLAALDQLLKDLWKGLPSPGRRAWEAASEARWPRYGAVGAVTPLDTYLTADERYYSRRGGYGAPPRWSVTEGNLTRAYARDYRSLPDSIQEKYKFRAEALNHARGFNGQRTFFLPMQSQPGNNGPRPDEARVTNDILAIPAAVGNIATHTWVYGARLGSGGFGTAVVYRQISTTHRITDRRVVLKKDIVRANLDAVNIAVNDRERRLLRRVRALPQNQGSKHIVRLIASRDWTGPRNSNGQPGRTWLEYAAHGDLRNLIQYYQQHDAVFPEPFAWFLFHGLAEALLTLETGQRDPDGPKNRTWTDQQPIFMYDLKPANILLGAPDPNAPHAWSHNYPTPLVADFGGALEYPVALRKNDLAAYIPNRLFDRATTRYRPFEMLPHNRQKLVNQQRMRGPLNTGTPRNPYLRPLPEKHPMRIALSVHQLGVTMWCLLAARARPIAQLWELPPAPYERALPPYEDRLPRHMTRRPWPWNGVDAVGRERWLYAEQNDRDVRPDTRPAAFGGGGGGVGAPPVTHEPLRFGFGTRARSKWRTRRDDDVWAGGRQGDGPGERAAGIVWEPLPPWHALRPAFSARLVELVYKCMEPNSKDRPTPAQLVRETEAAMNDIDKVFPPGGGMPQDVAYTVEKRVVLKRDLAPGGKQQGPRNERRLMARFRTAPPAQHCRYIVESIQEIQARGSALGRLWLKYAPYGDLGGLIRHYEDHELVFPEPFVWYVFNAMAKALLFLESGRMDPTLPPVGGWAPTYHIDIKPVNIFLGVPESFPGPGVDNWHAHYPKPILGDFGVANEYPAADARDQIPLTWQGEGTQSFMPFEQMQNQRGVFNQRTANKERVKGPTRELTNAASPTKASQFYKDKMPEDQEIRIHTSVYQLGVVVWCMMTCVDRPSGKLWKHNRDPGFVNQYPAWWDALPRHLARRPWPHWGAPQVEKDKWDVLVNRGFAEPETKNVSGAGNETHTSRDIPRREQKLGKRSRSDWDRQAANQPVEWLPHMPEESMKPQYSSRLVELAYNCMSGRIEDRPTPAEVVQLTDLGKADILNRYPNPPLGHENDPLVRPRGLILPQDKFPLNTHVL</sequence>
<dbReference type="SMART" id="SM00220">
    <property type="entry name" value="S_TKc"/>
    <property type="match status" value="1"/>
</dbReference>
<gene>
    <name evidence="4" type="ORF">B0J12DRAFT_734857</name>
</gene>
<feature type="region of interest" description="Disordered" evidence="2">
    <location>
        <begin position="945"/>
        <end position="994"/>
    </location>
</feature>
<keyword evidence="1" id="KW-0547">Nucleotide-binding</keyword>
<keyword evidence="5" id="KW-1185">Reference proteome</keyword>
<evidence type="ECO:0000259" key="3">
    <source>
        <dbReference type="PROSITE" id="PS50011"/>
    </source>
</evidence>
<feature type="domain" description="Protein kinase" evidence="3">
    <location>
        <begin position="610"/>
        <end position="1033"/>
    </location>
</feature>
<dbReference type="EMBL" id="JAGTJR010000001">
    <property type="protein sequence ID" value="KAH7065552.1"/>
    <property type="molecule type" value="Genomic_DNA"/>
</dbReference>
<dbReference type="PROSITE" id="PS50011">
    <property type="entry name" value="PROTEIN_KINASE_DOM"/>
    <property type="match status" value="2"/>
</dbReference>
<dbReference type="InterPro" id="IPR053083">
    <property type="entry name" value="TF_kinase-domain_protein"/>
</dbReference>
<evidence type="ECO:0000313" key="5">
    <source>
        <dbReference type="Proteomes" id="UP000774617"/>
    </source>
</evidence>
<dbReference type="SUPFAM" id="SSF56112">
    <property type="entry name" value="Protein kinase-like (PK-like)"/>
    <property type="match status" value="2"/>
</dbReference>
<dbReference type="Gene3D" id="1.10.510.10">
    <property type="entry name" value="Transferase(Phosphotransferase) domain 1"/>
    <property type="match status" value="2"/>
</dbReference>
<keyword evidence="1" id="KW-0067">ATP-binding</keyword>
<comment type="caution">
    <text evidence="4">The sequence shown here is derived from an EMBL/GenBank/DDBJ whole genome shotgun (WGS) entry which is preliminary data.</text>
</comment>
<protein>
    <recommendedName>
        <fullName evidence="3">Protein kinase domain-containing protein</fullName>
    </recommendedName>
</protein>
<feature type="compositionally biased region" description="Polar residues" evidence="2">
    <location>
        <begin position="948"/>
        <end position="957"/>
    </location>
</feature>
<dbReference type="PANTHER" id="PTHR44305">
    <property type="entry name" value="SI:DKEY-192D15.2-RELATED"/>
    <property type="match status" value="1"/>
</dbReference>
<dbReference type="InterPro" id="IPR000719">
    <property type="entry name" value="Prot_kinase_dom"/>
</dbReference>
<dbReference type="PANTHER" id="PTHR44305:SF24">
    <property type="entry name" value="TYROSINE-PROTEIN KINASE C03B1.5-RELATED"/>
    <property type="match status" value="1"/>
</dbReference>
<feature type="compositionally biased region" description="Polar residues" evidence="2">
    <location>
        <begin position="841"/>
        <end position="852"/>
    </location>
</feature>
<organism evidence="4 5">
    <name type="scientific">Macrophomina phaseolina</name>
    <dbReference type="NCBI Taxonomy" id="35725"/>
    <lineage>
        <taxon>Eukaryota</taxon>
        <taxon>Fungi</taxon>
        <taxon>Dikarya</taxon>
        <taxon>Ascomycota</taxon>
        <taxon>Pezizomycotina</taxon>
        <taxon>Dothideomycetes</taxon>
        <taxon>Dothideomycetes incertae sedis</taxon>
        <taxon>Botryosphaeriales</taxon>
        <taxon>Botryosphaeriaceae</taxon>
        <taxon>Macrophomina</taxon>
    </lineage>
</organism>
<dbReference type="PROSITE" id="PS00107">
    <property type="entry name" value="PROTEIN_KINASE_ATP"/>
    <property type="match status" value="1"/>
</dbReference>
<feature type="region of interest" description="Disordered" evidence="2">
    <location>
        <begin position="833"/>
        <end position="853"/>
    </location>
</feature>
<reference evidence="4 5" key="1">
    <citation type="journal article" date="2021" name="Nat. Commun.">
        <title>Genetic determinants of endophytism in the Arabidopsis root mycobiome.</title>
        <authorList>
            <person name="Mesny F."/>
            <person name="Miyauchi S."/>
            <person name="Thiergart T."/>
            <person name="Pickel B."/>
            <person name="Atanasova L."/>
            <person name="Karlsson M."/>
            <person name="Huettel B."/>
            <person name="Barry K.W."/>
            <person name="Haridas S."/>
            <person name="Chen C."/>
            <person name="Bauer D."/>
            <person name="Andreopoulos W."/>
            <person name="Pangilinan J."/>
            <person name="LaButti K."/>
            <person name="Riley R."/>
            <person name="Lipzen A."/>
            <person name="Clum A."/>
            <person name="Drula E."/>
            <person name="Henrissat B."/>
            <person name="Kohler A."/>
            <person name="Grigoriev I.V."/>
            <person name="Martin F.M."/>
            <person name="Hacquard S."/>
        </authorList>
    </citation>
    <scope>NUCLEOTIDE SEQUENCE [LARGE SCALE GENOMIC DNA]</scope>
    <source>
        <strain evidence="4 5">MPI-SDFR-AT-0080</strain>
    </source>
</reference>